<dbReference type="InterPro" id="IPR011138">
    <property type="entry name" value="Cytochrome_b-558"/>
</dbReference>
<accession>A0A2T0UJH0</accession>
<name>A0A2T0UJH0_9MICO</name>
<feature type="transmembrane region" description="Helical" evidence="1">
    <location>
        <begin position="157"/>
        <end position="182"/>
    </location>
</feature>
<feature type="transmembrane region" description="Helical" evidence="1">
    <location>
        <begin position="18"/>
        <end position="37"/>
    </location>
</feature>
<dbReference type="InterPro" id="IPR034804">
    <property type="entry name" value="SQR/QFR_C/D"/>
</dbReference>
<dbReference type="AlphaFoldDB" id="A0A2T0UJH0"/>
<comment type="caution">
    <text evidence="2">The sequence shown here is derived from an EMBL/GenBank/DDBJ whole genome shotgun (WGS) entry which is preliminary data.</text>
</comment>
<dbReference type="SUPFAM" id="SSF81343">
    <property type="entry name" value="Fumarate reductase respiratory complex transmembrane subunits"/>
    <property type="match status" value="1"/>
</dbReference>
<keyword evidence="1" id="KW-0472">Membrane</keyword>
<keyword evidence="1" id="KW-0812">Transmembrane</keyword>
<feature type="transmembrane region" description="Helical" evidence="1">
    <location>
        <begin position="117"/>
        <end position="137"/>
    </location>
</feature>
<evidence type="ECO:0000256" key="1">
    <source>
        <dbReference type="SAM" id="Phobius"/>
    </source>
</evidence>
<evidence type="ECO:0000313" key="2">
    <source>
        <dbReference type="EMBL" id="PRY58083.1"/>
    </source>
</evidence>
<reference evidence="2 3" key="1">
    <citation type="submission" date="2018-03" db="EMBL/GenBank/DDBJ databases">
        <title>Genomic Encyclopedia of Archaeal and Bacterial Type Strains, Phase II (KMG-II): from individual species to whole genera.</title>
        <authorList>
            <person name="Goeker M."/>
        </authorList>
    </citation>
    <scope>NUCLEOTIDE SEQUENCE [LARGE SCALE GENOMIC DNA]</scope>
    <source>
        <strain evidence="2 3">ATCC BAA-1496</strain>
    </source>
</reference>
<sequence>MPTTTLSPRGTTARSTTVALKLLMAVTGLIFVGYLLLHAYGNLKALQGEEAFNSYAEHLRTIGEPMLPYAGLLWIIRVVLILSIIGHAYAAYTLWSRADSARRVKYDAVKTVATAKWMRWGGTFLLVFIVWHLLNFTVPKISPNPHKQGPDILNNPYQLVVATFQVWWMVLIYVAAMVALFMHLKHGAYSAQQTLGWTSTPAAHARAKLVGWVLATVVVVGFLIPPLAIAFGLIGD</sequence>
<dbReference type="Proteomes" id="UP000237822">
    <property type="component" value="Unassembled WGS sequence"/>
</dbReference>
<organism evidence="2 3">
    <name type="scientific">Knoellia remsis</name>
    <dbReference type="NCBI Taxonomy" id="407159"/>
    <lineage>
        <taxon>Bacteria</taxon>
        <taxon>Bacillati</taxon>
        <taxon>Actinomycetota</taxon>
        <taxon>Actinomycetes</taxon>
        <taxon>Micrococcales</taxon>
        <taxon>Intrasporangiaceae</taxon>
        <taxon>Knoellia</taxon>
    </lineage>
</organism>
<dbReference type="CDD" id="cd03498">
    <property type="entry name" value="SQR_TypeB_2_TM"/>
    <property type="match status" value="1"/>
</dbReference>
<dbReference type="NCBIfam" id="TIGR02046">
    <property type="entry name" value="sdhC_b558_fam"/>
    <property type="match status" value="1"/>
</dbReference>
<dbReference type="OrthoDB" id="9788081at2"/>
<proteinExistence type="predicted"/>
<protein>
    <submittedName>
        <fullName evidence="2">Succinate dehydrogenase / fumarate reductase cytochrome b subunit</fullName>
    </submittedName>
</protein>
<dbReference type="EMBL" id="PVTI01000013">
    <property type="protein sequence ID" value="PRY58083.1"/>
    <property type="molecule type" value="Genomic_DNA"/>
</dbReference>
<dbReference type="GO" id="GO:0016020">
    <property type="term" value="C:membrane"/>
    <property type="evidence" value="ECO:0007669"/>
    <property type="project" value="InterPro"/>
</dbReference>
<keyword evidence="1" id="KW-1133">Transmembrane helix</keyword>
<feature type="transmembrane region" description="Helical" evidence="1">
    <location>
        <begin position="74"/>
        <end position="96"/>
    </location>
</feature>
<gene>
    <name evidence="2" type="ORF">BCF74_1135</name>
</gene>
<dbReference type="RefSeq" id="WP_106297620.1">
    <property type="nucleotide sequence ID" value="NZ_PVTI01000013.1"/>
</dbReference>
<dbReference type="Gene3D" id="1.20.1300.10">
    <property type="entry name" value="Fumarate reductase/succinate dehydrogenase, transmembrane subunit"/>
    <property type="match status" value="1"/>
</dbReference>
<evidence type="ECO:0000313" key="3">
    <source>
        <dbReference type="Proteomes" id="UP000237822"/>
    </source>
</evidence>
<feature type="transmembrane region" description="Helical" evidence="1">
    <location>
        <begin position="209"/>
        <end position="234"/>
    </location>
</feature>
<keyword evidence="3" id="KW-1185">Reference proteome</keyword>